<keyword evidence="3 5" id="KW-1133">Transmembrane helix</keyword>
<name>A0A368G2V0_ANCCA</name>
<feature type="domain" description="G-protein coupled receptors family 1 profile" evidence="6">
    <location>
        <begin position="28"/>
        <end position="161"/>
    </location>
</feature>
<dbReference type="AlphaFoldDB" id="A0A368G2V0"/>
<evidence type="ECO:0000313" key="8">
    <source>
        <dbReference type="Proteomes" id="UP000252519"/>
    </source>
</evidence>
<evidence type="ECO:0000256" key="3">
    <source>
        <dbReference type="ARBA" id="ARBA00022989"/>
    </source>
</evidence>
<dbReference type="OrthoDB" id="5874085at2759"/>
<dbReference type="InterPro" id="IPR017452">
    <property type="entry name" value="GPCR_Rhodpsn_7TM"/>
</dbReference>
<evidence type="ECO:0000256" key="1">
    <source>
        <dbReference type="ARBA" id="ARBA00004370"/>
    </source>
</evidence>
<dbReference type="PANTHER" id="PTHR23017:SF3">
    <property type="entry name" value="G-PROTEIN COUPLED RECEPTORS FAMILY 1 PROFILE DOMAIN-CONTAINING PROTEIN"/>
    <property type="match status" value="1"/>
</dbReference>
<feature type="transmembrane region" description="Helical" evidence="5">
    <location>
        <begin position="133"/>
        <end position="153"/>
    </location>
</feature>
<evidence type="ECO:0000256" key="5">
    <source>
        <dbReference type="SAM" id="Phobius"/>
    </source>
</evidence>
<dbReference type="SUPFAM" id="SSF81321">
    <property type="entry name" value="Family A G protein-coupled receptor-like"/>
    <property type="match status" value="1"/>
</dbReference>
<feature type="transmembrane region" description="Helical" evidence="5">
    <location>
        <begin position="49"/>
        <end position="71"/>
    </location>
</feature>
<organism evidence="7 8">
    <name type="scientific">Ancylostoma caninum</name>
    <name type="common">Dog hookworm</name>
    <dbReference type="NCBI Taxonomy" id="29170"/>
    <lineage>
        <taxon>Eukaryota</taxon>
        <taxon>Metazoa</taxon>
        <taxon>Ecdysozoa</taxon>
        <taxon>Nematoda</taxon>
        <taxon>Chromadorea</taxon>
        <taxon>Rhabditida</taxon>
        <taxon>Rhabditina</taxon>
        <taxon>Rhabditomorpha</taxon>
        <taxon>Strongyloidea</taxon>
        <taxon>Ancylostomatidae</taxon>
        <taxon>Ancylostomatinae</taxon>
        <taxon>Ancylostoma</taxon>
    </lineage>
</organism>
<comment type="subcellular location">
    <subcellularLocation>
        <location evidence="1">Membrane</location>
    </subcellularLocation>
</comment>
<dbReference type="GO" id="GO:0016020">
    <property type="term" value="C:membrane"/>
    <property type="evidence" value="ECO:0007669"/>
    <property type="project" value="UniProtKB-SubCell"/>
</dbReference>
<reference evidence="7 8" key="1">
    <citation type="submission" date="2014-10" db="EMBL/GenBank/DDBJ databases">
        <title>Draft genome of the hookworm Ancylostoma caninum.</title>
        <authorList>
            <person name="Mitreva M."/>
        </authorList>
    </citation>
    <scope>NUCLEOTIDE SEQUENCE [LARGE SCALE GENOMIC DNA]</scope>
    <source>
        <strain evidence="7 8">Baltimore</strain>
    </source>
</reference>
<proteinExistence type="predicted"/>
<accession>A0A368G2V0</accession>
<keyword evidence="2 5" id="KW-0812">Transmembrane</keyword>
<keyword evidence="4 5" id="KW-0472">Membrane</keyword>
<dbReference type="Pfam" id="PF10328">
    <property type="entry name" value="7TM_GPCR_Srx"/>
    <property type="match status" value="1"/>
</dbReference>
<evidence type="ECO:0000256" key="4">
    <source>
        <dbReference type="ARBA" id="ARBA00023136"/>
    </source>
</evidence>
<dbReference type="EMBL" id="JOJR01000427">
    <property type="protein sequence ID" value="RCN38008.1"/>
    <property type="molecule type" value="Genomic_DNA"/>
</dbReference>
<dbReference type="Proteomes" id="UP000252519">
    <property type="component" value="Unassembled WGS sequence"/>
</dbReference>
<dbReference type="InterPro" id="IPR019430">
    <property type="entry name" value="7TM_GPCR_serpentine_rcpt_Srx"/>
</dbReference>
<dbReference type="Gene3D" id="1.20.1070.10">
    <property type="entry name" value="Rhodopsin 7-helix transmembrane proteins"/>
    <property type="match status" value="1"/>
</dbReference>
<evidence type="ECO:0000259" key="6">
    <source>
        <dbReference type="PROSITE" id="PS50262"/>
    </source>
</evidence>
<gene>
    <name evidence="7" type="ORF">ANCCAN_16075</name>
</gene>
<protein>
    <recommendedName>
        <fullName evidence="6">G-protein coupled receptors family 1 profile domain-containing protein</fullName>
    </recommendedName>
</protein>
<feature type="transmembrane region" description="Helical" evidence="5">
    <location>
        <begin position="91"/>
        <end position="112"/>
    </location>
</feature>
<evidence type="ECO:0000313" key="7">
    <source>
        <dbReference type="EMBL" id="RCN38008.1"/>
    </source>
</evidence>
<evidence type="ECO:0000256" key="2">
    <source>
        <dbReference type="ARBA" id="ARBA00022692"/>
    </source>
</evidence>
<sequence length="161" mass="18163">MNNDTLTAILDSEEIIAGVIMITMGTLGFIISVTVIAQITRESAFHNAFGYLCLSNLAANSAELLINVLWTGPATLLQFDESVTHSFIGGILAQLILLFWFAIIYGHLEIAINRIVAIAWPVRYNKIFAGRNVIYFITCSWILSFIHSLWYSWCKLSNFYY</sequence>
<comment type="caution">
    <text evidence="7">The sequence shown here is derived from an EMBL/GenBank/DDBJ whole genome shotgun (WGS) entry which is preliminary data.</text>
</comment>
<dbReference type="PANTHER" id="PTHR23017">
    <property type="entry name" value="SERPENTINE RECEPTOR, CLASS X"/>
    <property type="match status" value="1"/>
</dbReference>
<dbReference type="PROSITE" id="PS50262">
    <property type="entry name" value="G_PROTEIN_RECEP_F1_2"/>
    <property type="match status" value="1"/>
</dbReference>
<keyword evidence="8" id="KW-1185">Reference proteome</keyword>
<feature type="transmembrane region" description="Helical" evidence="5">
    <location>
        <begin position="15"/>
        <end position="37"/>
    </location>
</feature>